<name>M7ZAG2_TRIUA</name>
<sequence length="463" mass="50852">MAAAAHGGGGEFMSYADIEEQFNNMALEGPSAQDGMVCIVSLIISCLPPPLVPAPEADDSDDDHFSLTSSDSEDADANGPAQDGDGSSSTTWHWRVRPRRTAWAAEGHSVFDAVRGISLCVAAHPGSIRAVRITRTSFYEQEYALQRLVAGLAAKKIQDLILFNRPWPINMPLPDDILRCASLSRLYIGIWNFPDIPTAHRPAFPNLHELGLFHSMVEDKKFNALLAHCPELKILSFALSYNYPSCLRIKSRSLRVVLEWVCTFDKIIVDNAPCLERLLFESFSERRRPVKIVHASRLEVLGFLDFQLHALEIGGTVIRAGMTMKDGAMLPSLKILAVKVQFSHDKESIPSWSADRGDCAEAWNPMGSSNCFSHLKTFVLHGFRGLDREQLFVSYILEKGIKTLGIVCGDSDGVLVKGNAPSGGSSGSGISVCPATSCWSFQHAINLSVEDPFCVLSPHRFFC</sequence>
<proteinExistence type="predicted"/>
<feature type="domain" description="FBD" evidence="2">
    <location>
        <begin position="373"/>
        <end position="399"/>
    </location>
</feature>
<organism evidence="4">
    <name type="scientific">Triticum urartu</name>
    <name type="common">Red wild einkorn</name>
    <name type="synonym">Crithodium urartu</name>
    <dbReference type="NCBI Taxonomy" id="4572"/>
    <lineage>
        <taxon>Eukaryota</taxon>
        <taxon>Viridiplantae</taxon>
        <taxon>Streptophyta</taxon>
        <taxon>Embryophyta</taxon>
        <taxon>Tracheophyta</taxon>
        <taxon>Spermatophyta</taxon>
        <taxon>Magnoliopsida</taxon>
        <taxon>Liliopsida</taxon>
        <taxon>Poales</taxon>
        <taxon>Poaceae</taxon>
        <taxon>BOP clade</taxon>
        <taxon>Pooideae</taxon>
        <taxon>Triticodae</taxon>
        <taxon>Triticeae</taxon>
        <taxon>Triticinae</taxon>
        <taxon>Triticum</taxon>
    </lineage>
</organism>
<dbReference type="InterPro" id="IPR006566">
    <property type="entry name" value="FBD"/>
</dbReference>
<evidence type="ECO:0000256" key="1">
    <source>
        <dbReference type="SAM" id="MobiDB-lite"/>
    </source>
</evidence>
<feature type="domain" description="F-box/LRR-repeat protein 15/At3g58940/PEG3-like LRR" evidence="3">
    <location>
        <begin position="146"/>
        <end position="347"/>
    </location>
</feature>
<dbReference type="PANTHER" id="PTHR32141:SF70">
    <property type="entry name" value="F-BOX DOMAIN-CONTAINING PROTEIN"/>
    <property type="match status" value="1"/>
</dbReference>
<dbReference type="InterPro" id="IPR055411">
    <property type="entry name" value="LRR_FXL15/At3g58940/PEG3-like"/>
</dbReference>
<dbReference type="SUPFAM" id="SSF52058">
    <property type="entry name" value="L domain-like"/>
    <property type="match status" value="1"/>
</dbReference>
<dbReference type="OMA" id="CPATSCW"/>
<dbReference type="AlphaFoldDB" id="M7ZAG2"/>
<reference evidence="4" key="1">
    <citation type="journal article" date="2013" name="Nature">
        <title>Draft genome of the wheat A-genome progenitor Triticum urartu.</title>
        <authorList>
            <person name="Ling H.Q."/>
            <person name="Zhao S."/>
            <person name="Liu D."/>
            <person name="Wang J."/>
            <person name="Sun H."/>
            <person name="Zhang C."/>
            <person name="Fan H."/>
            <person name="Li D."/>
            <person name="Dong L."/>
            <person name="Tao Y."/>
            <person name="Gao C."/>
            <person name="Wu H."/>
            <person name="Li Y."/>
            <person name="Cui Y."/>
            <person name="Guo X."/>
            <person name="Zheng S."/>
            <person name="Wang B."/>
            <person name="Yu K."/>
            <person name="Liang Q."/>
            <person name="Yang W."/>
            <person name="Lou X."/>
            <person name="Chen J."/>
            <person name="Feng M."/>
            <person name="Jian J."/>
            <person name="Zhang X."/>
            <person name="Luo G."/>
            <person name="Jiang Y."/>
            <person name="Liu J."/>
            <person name="Wang Z."/>
            <person name="Sha Y."/>
            <person name="Zhang B."/>
            <person name="Wu H."/>
            <person name="Tang D."/>
            <person name="Shen Q."/>
            <person name="Xue P."/>
            <person name="Zou S."/>
            <person name="Wang X."/>
            <person name="Liu X."/>
            <person name="Wang F."/>
            <person name="Yang Y."/>
            <person name="An X."/>
            <person name="Dong Z."/>
            <person name="Zhang K."/>
            <person name="Zhang X."/>
            <person name="Luo M.C."/>
            <person name="Dvorak J."/>
            <person name="Tong Y."/>
            <person name="Wang J."/>
            <person name="Yang H."/>
            <person name="Li Z."/>
            <person name="Wang D."/>
            <person name="Zhang A."/>
            <person name="Wang J."/>
        </authorList>
    </citation>
    <scope>NUCLEOTIDE SEQUENCE</scope>
</reference>
<dbReference type="STRING" id="4572.M7ZAG2"/>
<dbReference type="EMBL" id="KD243483">
    <property type="protein sequence ID" value="EMS49420.1"/>
    <property type="molecule type" value="Genomic_DNA"/>
</dbReference>
<gene>
    <name evidence="4" type="ORF">TRIUR3_26035</name>
</gene>
<dbReference type="PANTHER" id="PTHR32141">
    <property type="match status" value="1"/>
</dbReference>
<evidence type="ECO:0000313" key="4">
    <source>
        <dbReference type="EMBL" id="EMS49420.1"/>
    </source>
</evidence>
<dbReference type="Pfam" id="PF24758">
    <property type="entry name" value="LRR_At5g56370"/>
    <property type="match status" value="1"/>
</dbReference>
<evidence type="ECO:0000259" key="3">
    <source>
        <dbReference type="Pfam" id="PF24758"/>
    </source>
</evidence>
<dbReference type="InterPro" id="IPR055302">
    <property type="entry name" value="F-box_dom-containing"/>
</dbReference>
<protein>
    <submittedName>
        <fullName evidence="4">Uncharacterized protein</fullName>
    </submittedName>
</protein>
<feature type="region of interest" description="Disordered" evidence="1">
    <location>
        <begin position="53"/>
        <end position="91"/>
    </location>
</feature>
<accession>M7ZAG2</accession>
<dbReference type="eggNOG" id="ENOG502SYQR">
    <property type="taxonomic scope" value="Eukaryota"/>
</dbReference>
<dbReference type="Pfam" id="PF08387">
    <property type="entry name" value="FBD"/>
    <property type="match status" value="1"/>
</dbReference>
<evidence type="ECO:0000259" key="2">
    <source>
        <dbReference type="Pfam" id="PF08387"/>
    </source>
</evidence>